<dbReference type="SUPFAM" id="SSF141673">
    <property type="entry name" value="MOSC N-terminal domain-like"/>
    <property type="match status" value="1"/>
</dbReference>
<dbReference type="SUPFAM" id="SSF53383">
    <property type="entry name" value="PLP-dependent transferases"/>
    <property type="match status" value="1"/>
</dbReference>
<evidence type="ECO:0000256" key="1">
    <source>
        <dbReference type="ARBA" id="ARBA00023150"/>
    </source>
</evidence>
<evidence type="ECO:0000313" key="3">
    <source>
        <dbReference type="EMBL" id="KAJ8614286.1"/>
    </source>
</evidence>
<dbReference type="Gene3D" id="3.90.1150.10">
    <property type="entry name" value="Aspartate Aminotransferase, domain 1"/>
    <property type="match status" value="1"/>
</dbReference>
<dbReference type="InterPro" id="IPR015422">
    <property type="entry name" value="PyrdxlP-dep_Trfase_small"/>
</dbReference>
<dbReference type="SUPFAM" id="SSF50800">
    <property type="entry name" value="PK beta-barrel domain-like"/>
    <property type="match status" value="1"/>
</dbReference>
<dbReference type="PANTHER" id="PTHR14237">
    <property type="entry name" value="MOLYBDOPTERIN COFACTOR SULFURASE MOSC"/>
    <property type="match status" value="1"/>
</dbReference>
<dbReference type="InterPro" id="IPR011037">
    <property type="entry name" value="Pyrv_Knase-like_insert_dom_sf"/>
</dbReference>
<comment type="caution">
    <text evidence="3">The sequence shown here is derived from an EMBL/GenBank/DDBJ whole genome shotgun (WGS) entry which is preliminary data.</text>
</comment>
<accession>A0AAD7UP48</accession>
<dbReference type="PROSITE" id="PS51340">
    <property type="entry name" value="MOSC"/>
    <property type="match status" value="1"/>
</dbReference>
<dbReference type="GO" id="GO:0030151">
    <property type="term" value="F:molybdenum ion binding"/>
    <property type="evidence" value="ECO:0007669"/>
    <property type="project" value="InterPro"/>
</dbReference>
<protein>
    <recommendedName>
        <fullName evidence="2">MOSC domain-containing protein</fullName>
    </recommendedName>
</protein>
<gene>
    <name evidence="3" type="ORF">CTAYLR_001172</name>
</gene>
<feature type="domain" description="MOSC" evidence="2">
    <location>
        <begin position="573"/>
        <end position="731"/>
    </location>
</feature>
<dbReference type="AlphaFoldDB" id="A0AAD7UP48"/>
<dbReference type="InterPro" id="IPR005302">
    <property type="entry name" value="MoCF_Sase_C"/>
</dbReference>
<dbReference type="GO" id="GO:0003824">
    <property type="term" value="F:catalytic activity"/>
    <property type="evidence" value="ECO:0007669"/>
    <property type="project" value="InterPro"/>
</dbReference>
<name>A0AAD7UP48_9STRA</name>
<dbReference type="InterPro" id="IPR005303">
    <property type="entry name" value="MOCOS_middle"/>
</dbReference>
<dbReference type="InterPro" id="IPR000192">
    <property type="entry name" value="Aminotrans_V_dom"/>
</dbReference>
<organism evidence="3 4">
    <name type="scientific">Chrysophaeum taylorii</name>
    <dbReference type="NCBI Taxonomy" id="2483200"/>
    <lineage>
        <taxon>Eukaryota</taxon>
        <taxon>Sar</taxon>
        <taxon>Stramenopiles</taxon>
        <taxon>Ochrophyta</taxon>
        <taxon>Pelagophyceae</taxon>
        <taxon>Pelagomonadales</taxon>
        <taxon>Pelagomonadaceae</taxon>
        <taxon>Chrysophaeum</taxon>
    </lineage>
</organism>
<reference evidence="3" key="1">
    <citation type="submission" date="2023-01" db="EMBL/GenBank/DDBJ databases">
        <title>Metagenome sequencing of chrysophaentin producing Chrysophaeum taylorii.</title>
        <authorList>
            <person name="Davison J."/>
            <person name="Bewley C."/>
        </authorList>
    </citation>
    <scope>NUCLEOTIDE SEQUENCE</scope>
    <source>
        <strain evidence="3">NIES-1699</strain>
    </source>
</reference>
<dbReference type="InterPro" id="IPR015421">
    <property type="entry name" value="PyrdxlP-dep_Trfase_major"/>
</dbReference>
<keyword evidence="4" id="KW-1185">Reference proteome</keyword>
<keyword evidence="1" id="KW-0501">Molybdenum cofactor biosynthesis</keyword>
<dbReference type="PANTHER" id="PTHR14237:SF80">
    <property type="entry name" value="MOLYBDENUM COFACTOR SULFURASE"/>
    <property type="match status" value="1"/>
</dbReference>
<proteinExistence type="predicted"/>
<dbReference type="Pfam" id="PF03476">
    <property type="entry name" value="MOSC_N"/>
    <property type="match status" value="1"/>
</dbReference>
<dbReference type="Pfam" id="PF00266">
    <property type="entry name" value="Aminotran_5"/>
    <property type="match status" value="1"/>
</dbReference>
<dbReference type="GO" id="GO:0006777">
    <property type="term" value="P:Mo-molybdopterin cofactor biosynthetic process"/>
    <property type="evidence" value="ECO:0007669"/>
    <property type="project" value="UniProtKB-KW"/>
</dbReference>
<dbReference type="GO" id="GO:0030170">
    <property type="term" value="F:pyridoxal phosphate binding"/>
    <property type="evidence" value="ECO:0007669"/>
    <property type="project" value="InterPro"/>
</dbReference>
<dbReference type="Pfam" id="PF03473">
    <property type="entry name" value="MOSC"/>
    <property type="match status" value="1"/>
</dbReference>
<dbReference type="InterPro" id="IPR015424">
    <property type="entry name" value="PyrdxlP-dep_Trfase"/>
</dbReference>
<sequence>MIVVVYARREKEDPLKASFLRRAGSRYGYGGEACGHIDRWRSREFPGLGHYLDYAGAGVASASQIASIAKTPVLGNPHTIGPSSDESVRRMVADRFGARGYGVAWTSGATEALRIVAEFADSPALVYGIDSHTSVVGMRRVFLERGARVFRVRDWKEAPPGPGLAVVTLESNASGERWDVVADLRQRGWLVCADAAKLASTATLDIAALGSPDFVAVSFYKLFGAPTGLGALLASPEGQRLLTLSKRDRGYFGGGAVDRVSVTGPDDDWTVVRSDFEAAMEDGTPHFRGIAHLVHGFRELDRVGGPDRIEQHAGVLADELADRLLALSPRARVYPRRRGSSIVLFNVFRDDNKVLSPSAICGLLADRGILVRAGCVCNVGACGLALELSHADIVRAWTRGAACGGADDVDPDGRPLGLLRASFGKDSVWEDLHALCAAVETLATTRPMEGPGGPYRLDEIKVYPVKGCRALENSSSTCRLVDGRLEFDRRWAILDDRLGHLVAAKSHPAVARIRVALRDDRLLLSTDDDDDGIAVPTTTTTSDEVDRTTVRVCGETTTAFARRDPRISRFFSRALLGIDDGSSRFRLVEGFFANSAPLLLVSRRSVDRLNRALRDAGEPPVTADHFRPNLVVSDLLPPATDHPEDHWTSLDLPDARLRVSGPCDRCAAIDVDPLTAQRTSNALKVLTAYRRDARAGRVTFGVFLELDDDEEGAPDHHRVVHLRRGTILHPRTT</sequence>
<dbReference type="Gene3D" id="3.40.640.10">
    <property type="entry name" value="Type I PLP-dependent aspartate aminotransferase-like (Major domain)"/>
    <property type="match status" value="1"/>
</dbReference>
<dbReference type="Proteomes" id="UP001230188">
    <property type="component" value="Unassembled WGS sequence"/>
</dbReference>
<dbReference type="EMBL" id="JAQMWT010000009">
    <property type="protein sequence ID" value="KAJ8614286.1"/>
    <property type="molecule type" value="Genomic_DNA"/>
</dbReference>
<evidence type="ECO:0000259" key="2">
    <source>
        <dbReference type="PROSITE" id="PS51340"/>
    </source>
</evidence>
<evidence type="ECO:0000313" key="4">
    <source>
        <dbReference type="Proteomes" id="UP001230188"/>
    </source>
</evidence>